<proteinExistence type="predicted"/>
<dbReference type="RefSeq" id="WP_207972070.1">
    <property type="nucleotide sequence ID" value="NZ_CP071795.1"/>
</dbReference>
<dbReference type="Proteomes" id="UP000663935">
    <property type="component" value="Chromosome"/>
</dbReference>
<reference evidence="1 2" key="1">
    <citation type="submission" date="2021-03" db="EMBL/GenBank/DDBJ databases">
        <title>Complete genome of Polaribacter_sp.G4M1.</title>
        <authorList>
            <person name="Jeong S.W."/>
            <person name="Bae J.W."/>
        </authorList>
    </citation>
    <scope>NUCLEOTIDE SEQUENCE [LARGE SCALE GENOMIC DNA]</scope>
    <source>
        <strain evidence="1 2">G4M1</strain>
    </source>
</reference>
<name>A0ABX7SUS7_9FLAO</name>
<protein>
    <submittedName>
        <fullName evidence="1">Uncharacterized protein</fullName>
    </submittedName>
</protein>
<gene>
    <name evidence="1" type="ORF">JL193_00990</name>
</gene>
<evidence type="ECO:0000313" key="2">
    <source>
        <dbReference type="Proteomes" id="UP000663935"/>
    </source>
</evidence>
<evidence type="ECO:0000313" key="1">
    <source>
        <dbReference type="EMBL" id="QTD37916.1"/>
    </source>
</evidence>
<sequence length="121" mass="14376">MKTGLNYEKFNPVIFNLHTLRESVFKFFNLTLQQINDTLDNKIVSGKILSSDKFIVNNYKALKGSIELQKEISPKFKWIKNDTLKNQIQNKLEIKKAKLYEIQNHNFNEKCFDPYKTRVIF</sequence>
<keyword evidence="2" id="KW-1185">Reference proteome</keyword>
<accession>A0ABX7SUS7</accession>
<dbReference type="EMBL" id="CP071795">
    <property type="protein sequence ID" value="QTD37916.1"/>
    <property type="molecule type" value="Genomic_DNA"/>
</dbReference>
<organism evidence="1 2">
    <name type="scientific">Polaribacter batillariae</name>
    <dbReference type="NCBI Taxonomy" id="2808900"/>
    <lineage>
        <taxon>Bacteria</taxon>
        <taxon>Pseudomonadati</taxon>
        <taxon>Bacteroidota</taxon>
        <taxon>Flavobacteriia</taxon>
        <taxon>Flavobacteriales</taxon>
        <taxon>Flavobacteriaceae</taxon>
    </lineage>
</organism>